<evidence type="ECO:0000259" key="1">
    <source>
        <dbReference type="SMART" id="SM00382"/>
    </source>
</evidence>
<gene>
    <name evidence="2" type="ORF">CDQ92_10635</name>
</gene>
<organism evidence="2 3">
    <name type="scientific">Sphingopyxis bauzanensis</name>
    <dbReference type="NCBI Taxonomy" id="651663"/>
    <lineage>
        <taxon>Bacteria</taxon>
        <taxon>Pseudomonadati</taxon>
        <taxon>Pseudomonadota</taxon>
        <taxon>Alphaproteobacteria</taxon>
        <taxon>Sphingomonadales</taxon>
        <taxon>Sphingomonadaceae</taxon>
        <taxon>Sphingopyxis</taxon>
    </lineage>
</organism>
<feature type="domain" description="AAA+ ATPase" evidence="1">
    <location>
        <begin position="37"/>
        <end position="181"/>
    </location>
</feature>
<dbReference type="InterPro" id="IPR003593">
    <property type="entry name" value="AAA+_ATPase"/>
</dbReference>
<dbReference type="RefSeq" id="WP_088441315.1">
    <property type="nucleotide sequence ID" value="NZ_BMMC01000001.1"/>
</dbReference>
<keyword evidence="3" id="KW-1185">Reference proteome</keyword>
<dbReference type="Gene3D" id="3.40.50.300">
    <property type="entry name" value="P-loop containing nucleotide triphosphate hydrolases"/>
    <property type="match status" value="1"/>
</dbReference>
<dbReference type="Proteomes" id="UP000197361">
    <property type="component" value="Unassembled WGS sequence"/>
</dbReference>
<dbReference type="CDD" id="cd00009">
    <property type="entry name" value="AAA"/>
    <property type="match status" value="1"/>
</dbReference>
<dbReference type="InterPro" id="IPR027417">
    <property type="entry name" value="P-loop_NTPase"/>
</dbReference>
<dbReference type="GO" id="GO:0006261">
    <property type="term" value="P:DNA-templated DNA replication"/>
    <property type="evidence" value="ECO:0007669"/>
    <property type="project" value="TreeGrafter"/>
</dbReference>
<dbReference type="Pfam" id="PF13177">
    <property type="entry name" value="DNA_pol3_delta2"/>
    <property type="match status" value="1"/>
</dbReference>
<evidence type="ECO:0000313" key="2">
    <source>
        <dbReference type="EMBL" id="OWQ97466.1"/>
    </source>
</evidence>
<dbReference type="SMART" id="SM00382">
    <property type="entry name" value="AAA"/>
    <property type="match status" value="1"/>
</dbReference>
<dbReference type="PANTHER" id="PTHR11669:SF0">
    <property type="entry name" value="PROTEIN STICHEL-LIKE 2"/>
    <property type="match status" value="1"/>
</dbReference>
<dbReference type="PANTHER" id="PTHR11669">
    <property type="entry name" value="REPLICATION FACTOR C / DNA POLYMERASE III GAMMA-TAU SUBUNIT"/>
    <property type="match status" value="1"/>
</dbReference>
<accession>A0A246JX06</accession>
<dbReference type="EMBL" id="NISK01000002">
    <property type="protein sequence ID" value="OWQ97466.1"/>
    <property type="molecule type" value="Genomic_DNA"/>
</dbReference>
<name>A0A246JX06_9SPHN</name>
<sequence>MHVLSWAEKYRPTKFSDVVGQASAVKQLKERVSSSKKIASVILEGPSGSGKTTLARIFAKTMQCSAPQDSGEACGGCHACDLFEANHQPSFHRINAGLDGTMAGIRELLEEDLVTRPHSAALHVVFFDEADNLTEKAQRALLAPLEDGSLFALYIFSLIDADELLPPLRARCTRIELVPPTWPEALAYLEKIVAAERLTVEPGALEIIARLVPSFRELANTLESVFAAAAGGKITPALARTEVRKRGTEEIVGYLVAALDGDAEGQLDAMRSLRLSAKEKADAVLELLTYLKLRYVGPARTTREHMLDLLLDEAECQRIVAGIGWRAEKLGIELEVLLDEVLEFWTFQPLRMDEAALGAHMARFNDLFLMDRPFPRDRTGIALRLATARDAAEFRSSRGRRRPPAWRTGDTAEATDPAEYLSERQVRELYEAATFMVQRHRRTFNACLTLDHNALGIVEDKKAADLVSDLLRELGLRLQDWARSSGAPEQADLHRISFLERGREGGLRSTVLLHLPGFAADPARHWIFERFLARRCTVGETWHSEWLRVQHVDEARGALAVHWALLRTLWRGTDPGIVVEGEPLVERLKVARRERRPAGKITQRRFGLSQGLSKAARTGEAELLGAHLSAYTDGAWSWLFSRWEWAEAEKRKKARMRLAELGRASDREGSATCDPLSVRKLTFEVRLAADEGRKVMEIRQKPWDPPAST</sequence>
<proteinExistence type="predicted"/>
<reference evidence="2 3" key="1">
    <citation type="journal article" date="2010" name="Int. J. Syst. Evol. Microbiol.">
        <title>Sphingopyxis bauzanensis sp. nov., a psychrophilic bacterium isolated from soil.</title>
        <authorList>
            <person name="Zhang D.C."/>
            <person name="Liu H.C."/>
            <person name="Xin Y.H."/>
            <person name="Zhou Y.G."/>
            <person name="Schinner F."/>
            <person name="Margesin R."/>
        </authorList>
    </citation>
    <scope>NUCLEOTIDE SEQUENCE [LARGE SCALE GENOMIC DNA]</scope>
    <source>
        <strain evidence="2 3">DSM 22271</strain>
    </source>
</reference>
<evidence type="ECO:0000313" key="3">
    <source>
        <dbReference type="Proteomes" id="UP000197361"/>
    </source>
</evidence>
<dbReference type="OrthoDB" id="7978595at2"/>
<comment type="caution">
    <text evidence="2">The sequence shown here is derived from an EMBL/GenBank/DDBJ whole genome shotgun (WGS) entry which is preliminary data.</text>
</comment>
<protein>
    <recommendedName>
        <fullName evidence="1">AAA+ ATPase domain-containing protein</fullName>
    </recommendedName>
</protein>
<dbReference type="InterPro" id="IPR050238">
    <property type="entry name" value="DNA_Rep/Repair_Clamp_Loader"/>
</dbReference>
<dbReference type="SUPFAM" id="SSF52540">
    <property type="entry name" value="P-loop containing nucleoside triphosphate hydrolases"/>
    <property type="match status" value="1"/>
</dbReference>
<dbReference type="AlphaFoldDB" id="A0A246JX06"/>